<evidence type="ECO:0000313" key="2">
    <source>
        <dbReference type="EMBL" id="MDP0396898.1"/>
    </source>
</evidence>
<evidence type="ECO:0000313" key="3">
    <source>
        <dbReference type="Proteomes" id="UP001178281"/>
    </source>
</evidence>
<evidence type="ECO:0008006" key="4">
    <source>
        <dbReference type="Google" id="ProtNLM"/>
    </source>
</evidence>
<accession>A0AA90NCY1</accession>
<dbReference type="EMBL" id="JAUTIX010000001">
    <property type="protein sequence ID" value="MDP0396898.1"/>
    <property type="molecule type" value="Genomic_DNA"/>
</dbReference>
<keyword evidence="3" id="KW-1185">Reference proteome</keyword>
<name>A0AA90NCY1_9ACTN</name>
<feature type="chain" id="PRO_5041718821" description="Secreted protein" evidence="1">
    <location>
        <begin position="29"/>
        <end position="126"/>
    </location>
</feature>
<dbReference type="RefSeq" id="WP_305110237.1">
    <property type="nucleotide sequence ID" value="NZ_JAUTIX010000001.1"/>
</dbReference>
<dbReference type="AlphaFoldDB" id="A0AA90NCY1"/>
<gene>
    <name evidence="2" type="ORF">Q7X28_03065</name>
</gene>
<reference evidence="2" key="1">
    <citation type="submission" date="2023-08" db="EMBL/GenBank/DDBJ databases">
        <title>The draft genome of Tsukamurella strandjordii strain 050030.</title>
        <authorList>
            <person name="Zhao F."/>
            <person name="Feng Y."/>
            <person name="Zong Z."/>
        </authorList>
    </citation>
    <scope>NUCLEOTIDE SEQUENCE</scope>
    <source>
        <strain evidence="2">050030</strain>
    </source>
</reference>
<evidence type="ECO:0000256" key="1">
    <source>
        <dbReference type="SAM" id="SignalP"/>
    </source>
</evidence>
<comment type="caution">
    <text evidence="2">The sequence shown here is derived from an EMBL/GenBank/DDBJ whole genome shotgun (WGS) entry which is preliminary data.</text>
</comment>
<proteinExistence type="predicted"/>
<keyword evidence="1" id="KW-0732">Signal</keyword>
<dbReference type="Proteomes" id="UP001178281">
    <property type="component" value="Unassembled WGS sequence"/>
</dbReference>
<organism evidence="2 3">
    <name type="scientific">Tsukamurella strandjordii</name>
    <dbReference type="NCBI Taxonomy" id="147577"/>
    <lineage>
        <taxon>Bacteria</taxon>
        <taxon>Bacillati</taxon>
        <taxon>Actinomycetota</taxon>
        <taxon>Actinomycetes</taxon>
        <taxon>Mycobacteriales</taxon>
        <taxon>Tsukamurellaceae</taxon>
        <taxon>Tsukamurella</taxon>
    </lineage>
</organism>
<sequence length="126" mass="13282">MASRTLRMSGLVGAALAALAMSPVAASADPVRSPYGTDECRMFETKPGYECRSGQWKPDYSPPREGESCSFGETAPRLRCSAAGKWEPTASGFPSEGQKCTVVGAQEVGVGGLLTCTHGPFGFTWQ</sequence>
<protein>
    <recommendedName>
        <fullName evidence="4">Secreted protein</fullName>
    </recommendedName>
</protein>
<feature type="signal peptide" evidence="1">
    <location>
        <begin position="1"/>
        <end position="28"/>
    </location>
</feature>